<dbReference type="EMBL" id="QTSX02000813">
    <property type="protein sequence ID" value="KAJ9084716.1"/>
    <property type="molecule type" value="Genomic_DNA"/>
</dbReference>
<gene>
    <name evidence="1" type="ORF">DSO57_1021359</name>
</gene>
<proteinExistence type="predicted"/>
<protein>
    <submittedName>
        <fullName evidence="1">Uncharacterized protein</fullName>
    </submittedName>
</protein>
<evidence type="ECO:0000313" key="2">
    <source>
        <dbReference type="Proteomes" id="UP001165960"/>
    </source>
</evidence>
<reference evidence="1" key="1">
    <citation type="submission" date="2022-04" db="EMBL/GenBank/DDBJ databases">
        <title>Genome of the entomopathogenic fungus Entomophthora muscae.</title>
        <authorList>
            <person name="Elya C."/>
            <person name="Lovett B.R."/>
            <person name="Lee E."/>
            <person name="Macias A.M."/>
            <person name="Hajek A.E."/>
            <person name="De Bivort B.L."/>
            <person name="Kasson M.T."/>
            <person name="De Fine Licht H.H."/>
            <person name="Stajich J.E."/>
        </authorList>
    </citation>
    <scope>NUCLEOTIDE SEQUENCE</scope>
    <source>
        <strain evidence="1">Berkeley</strain>
    </source>
</reference>
<name>A0ACC2UDV3_9FUNG</name>
<dbReference type="Proteomes" id="UP001165960">
    <property type="component" value="Unassembled WGS sequence"/>
</dbReference>
<sequence>MAISHQETFLPIPDGDIPKGKVIYQDQLVLTSINNKLHLRQQDVGVTLPQSDLSQHMPNLQLESFTGLRIIVSTDIFYFIDIYAKTSVCLFISPLPSLVAFISTNTEPFQPKLVSAKNPQFQLSESYS</sequence>
<keyword evidence="2" id="KW-1185">Reference proteome</keyword>
<comment type="caution">
    <text evidence="1">The sequence shown here is derived from an EMBL/GenBank/DDBJ whole genome shotgun (WGS) entry which is preliminary data.</text>
</comment>
<evidence type="ECO:0000313" key="1">
    <source>
        <dbReference type="EMBL" id="KAJ9084716.1"/>
    </source>
</evidence>
<accession>A0ACC2UDV3</accession>
<organism evidence="1 2">
    <name type="scientific">Entomophthora muscae</name>
    <dbReference type="NCBI Taxonomy" id="34485"/>
    <lineage>
        <taxon>Eukaryota</taxon>
        <taxon>Fungi</taxon>
        <taxon>Fungi incertae sedis</taxon>
        <taxon>Zoopagomycota</taxon>
        <taxon>Entomophthoromycotina</taxon>
        <taxon>Entomophthoromycetes</taxon>
        <taxon>Entomophthorales</taxon>
        <taxon>Entomophthoraceae</taxon>
        <taxon>Entomophthora</taxon>
    </lineage>
</organism>